<sequence length="227" mass="25663">MSDLKSNILAAINLASSSHVWTPADFARLGKRDAVDKTLQRLSSDGTLRRIDRGLYDRPRLNSLTAKPTVPDYREIVDAIARRDQLRILVDGLTAANDLGFTNVVPAKVVVYTDVRRRNIQLGNLTIQFKQAAPSRLYWAGRPAMRLVQALRWLRDTVPHESWGIDNRIRSILTDPTHGQEIAHDLVDGFHTLPGWMQKLLAPYLSTSFRERQMHPQENPHSPSSAT</sequence>
<name>A0A192B136_9BURK</name>
<evidence type="ECO:0000313" key="2">
    <source>
        <dbReference type="Proteomes" id="UP000035050"/>
    </source>
</evidence>
<dbReference type="EMBL" id="CP011518">
    <property type="protein sequence ID" value="ANJ86776.1"/>
    <property type="molecule type" value="Genomic_DNA"/>
</dbReference>
<geneLocation type="plasmid" evidence="1 2">
    <name>pPO70-1</name>
</geneLocation>
<dbReference type="KEGG" id="pox:MB84_27285"/>
<proteinExistence type="predicted"/>
<organism evidence="1 2">
    <name type="scientific">Pandoraea oxalativorans</name>
    <dbReference type="NCBI Taxonomy" id="573737"/>
    <lineage>
        <taxon>Bacteria</taxon>
        <taxon>Pseudomonadati</taxon>
        <taxon>Pseudomonadota</taxon>
        <taxon>Betaproteobacteria</taxon>
        <taxon>Burkholderiales</taxon>
        <taxon>Burkholderiaceae</taxon>
        <taxon>Pandoraea</taxon>
    </lineage>
</organism>
<evidence type="ECO:0000313" key="1">
    <source>
        <dbReference type="EMBL" id="ANJ86776.1"/>
    </source>
</evidence>
<dbReference type="AlphaFoldDB" id="A0A192B136"/>
<dbReference type="InterPro" id="IPR045738">
    <property type="entry name" value="DUF6088"/>
</dbReference>
<dbReference type="Pfam" id="PF19570">
    <property type="entry name" value="DUF6088"/>
    <property type="match status" value="1"/>
</dbReference>
<keyword evidence="1" id="KW-0614">Plasmid</keyword>
<accession>A0A192B136</accession>
<reference evidence="1" key="1">
    <citation type="submission" date="2016-06" db="EMBL/GenBank/DDBJ databases">
        <title>Pandoraea oxalativorans DSM 23570 Genome Sequencing.</title>
        <authorList>
            <person name="Ee R."/>
            <person name="Lim Y.-L."/>
            <person name="Yong D."/>
            <person name="Yin W.-F."/>
            <person name="Chan K.-G."/>
        </authorList>
    </citation>
    <scope>NUCLEOTIDE SEQUENCE</scope>
    <source>
        <strain evidence="1">DSM 23570</strain>
        <plasmid evidence="1">pPO70-1</plasmid>
    </source>
</reference>
<keyword evidence="2" id="KW-1185">Reference proteome</keyword>
<dbReference type="Proteomes" id="UP000035050">
    <property type="component" value="Plasmid pPO70-1"/>
</dbReference>
<gene>
    <name evidence="1" type="ORF">MB84_27285</name>
</gene>
<dbReference type="RefSeq" id="WP_065225882.1">
    <property type="nucleotide sequence ID" value="NZ_CP011518.2"/>
</dbReference>
<protein>
    <submittedName>
        <fullName evidence="1">Uncharacterized protein</fullName>
    </submittedName>
</protein>